<sequence length="62" mass="6726">MKSNVNTPILSGQNLGKQIQNQWLWRNLNFELLSGEQVAVVGASGSGKSVRIQESGVRSQNA</sequence>
<name>A0ABR8FC66_9NOST</name>
<dbReference type="EMBL" id="JACJST010000003">
    <property type="protein sequence ID" value="MBD2567359.1"/>
    <property type="molecule type" value="Genomic_DNA"/>
</dbReference>
<comment type="caution">
    <text evidence="1">The sequence shown here is derived from an EMBL/GenBank/DDBJ whole genome shotgun (WGS) entry which is preliminary data.</text>
</comment>
<organism evidence="1 2">
    <name type="scientific">Anabaena lutea FACHB-196</name>
    <dbReference type="NCBI Taxonomy" id="2692881"/>
    <lineage>
        <taxon>Bacteria</taxon>
        <taxon>Bacillati</taxon>
        <taxon>Cyanobacteriota</taxon>
        <taxon>Cyanophyceae</taxon>
        <taxon>Nostocales</taxon>
        <taxon>Nostocaceae</taxon>
        <taxon>Anabaena</taxon>
    </lineage>
</organism>
<keyword evidence="2" id="KW-1185">Reference proteome</keyword>
<reference evidence="1 2" key="1">
    <citation type="journal article" date="2020" name="ISME J.">
        <title>Comparative genomics reveals insights into cyanobacterial evolution and habitat adaptation.</title>
        <authorList>
            <person name="Chen M.Y."/>
            <person name="Teng W.K."/>
            <person name="Zhao L."/>
            <person name="Hu C.X."/>
            <person name="Zhou Y.K."/>
            <person name="Han B.P."/>
            <person name="Song L.R."/>
            <person name="Shu W.S."/>
        </authorList>
    </citation>
    <scope>NUCLEOTIDE SEQUENCE [LARGE SCALE GENOMIC DNA]</scope>
    <source>
        <strain evidence="1 2">FACHB-196</strain>
    </source>
</reference>
<dbReference type="Proteomes" id="UP000640531">
    <property type="component" value="Unassembled WGS sequence"/>
</dbReference>
<dbReference type="SUPFAM" id="SSF52540">
    <property type="entry name" value="P-loop containing nucleoside triphosphate hydrolases"/>
    <property type="match status" value="1"/>
</dbReference>
<dbReference type="InterPro" id="IPR027417">
    <property type="entry name" value="P-loop_NTPase"/>
</dbReference>
<evidence type="ECO:0000313" key="2">
    <source>
        <dbReference type="Proteomes" id="UP000640531"/>
    </source>
</evidence>
<dbReference type="RefSeq" id="WP_190712201.1">
    <property type="nucleotide sequence ID" value="NZ_JACJST010000003.1"/>
</dbReference>
<proteinExistence type="predicted"/>
<accession>A0ABR8FC66</accession>
<evidence type="ECO:0000313" key="1">
    <source>
        <dbReference type="EMBL" id="MBD2567359.1"/>
    </source>
</evidence>
<gene>
    <name evidence="1" type="ORF">H6G59_05490</name>
</gene>
<dbReference type="Gene3D" id="3.40.50.300">
    <property type="entry name" value="P-loop containing nucleotide triphosphate hydrolases"/>
    <property type="match status" value="1"/>
</dbReference>
<protein>
    <recommendedName>
        <fullName evidence="3">ATP-binding cassette domain-containing protein</fullName>
    </recommendedName>
</protein>
<evidence type="ECO:0008006" key="3">
    <source>
        <dbReference type="Google" id="ProtNLM"/>
    </source>
</evidence>